<keyword evidence="2" id="KW-1185">Reference proteome</keyword>
<comment type="caution">
    <text evidence="1">The sequence shown here is derived from an EMBL/GenBank/DDBJ whole genome shotgun (WGS) entry which is preliminary data.</text>
</comment>
<proteinExistence type="predicted"/>
<accession>A0A9P4PSH8</accession>
<name>A0A9P4PSH8_9PLEO</name>
<dbReference type="AlphaFoldDB" id="A0A9P4PSH8"/>
<gene>
    <name evidence="1" type="ORF">P171DRAFT_468824</name>
</gene>
<dbReference type="Proteomes" id="UP000799764">
    <property type="component" value="Unassembled WGS sequence"/>
</dbReference>
<reference evidence="1" key="1">
    <citation type="journal article" date="2020" name="Stud. Mycol.">
        <title>101 Dothideomycetes genomes: a test case for predicting lifestyles and emergence of pathogens.</title>
        <authorList>
            <person name="Haridas S."/>
            <person name="Albert R."/>
            <person name="Binder M."/>
            <person name="Bloem J."/>
            <person name="Labutti K."/>
            <person name="Salamov A."/>
            <person name="Andreopoulos B."/>
            <person name="Baker S."/>
            <person name="Barry K."/>
            <person name="Bills G."/>
            <person name="Bluhm B."/>
            <person name="Cannon C."/>
            <person name="Castanera R."/>
            <person name="Culley D."/>
            <person name="Daum C."/>
            <person name="Ezra D."/>
            <person name="Gonzalez J."/>
            <person name="Henrissat B."/>
            <person name="Kuo A."/>
            <person name="Liang C."/>
            <person name="Lipzen A."/>
            <person name="Lutzoni F."/>
            <person name="Magnuson J."/>
            <person name="Mondo S."/>
            <person name="Nolan M."/>
            <person name="Ohm R."/>
            <person name="Pangilinan J."/>
            <person name="Park H.-J."/>
            <person name="Ramirez L."/>
            <person name="Alfaro M."/>
            <person name="Sun H."/>
            <person name="Tritt A."/>
            <person name="Yoshinaga Y."/>
            <person name="Zwiers L.-H."/>
            <person name="Turgeon B."/>
            <person name="Goodwin S."/>
            <person name="Spatafora J."/>
            <person name="Crous P."/>
            <person name="Grigoriev I."/>
        </authorList>
    </citation>
    <scope>NUCLEOTIDE SEQUENCE</scope>
    <source>
        <strain evidence="1">CBS 690.94</strain>
    </source>
</reference>
<evidence type="ECO:0000313" key="2">
    <source>
        <dbReference type="Proteomes" id="UP000799764"/>
    </source>
</evidence>
<dbReference type="OrthoDB" id="3480872at2759"/>
<evidence type="ECO:0000313" key="1">
    <source>
        <dbReference type="EMBL" id="KAF2450535.1"/>
    </source>
</evidence>
<protein>
    <submittedName>
        <fullName evidence="1">Uncharacterized protein</fullName>
    </submittedName>
</protein>
<organism evidence="1 2">
    <name type="scientific">Karstenula rhodostoma CBS 690.94</name>
    <dbReference type="NCBI Taxonomy" id="1392251"/>
    <lineage>
        <taxon>Eukaryota</taxon>
        <taxon>Fungi</taxon>
        <taxon>Dikarya</taxon>
        <taxon>Ascomycota</taxon>
        <taxon>Pezizomycotina</taxon>
        <taxon>Dothideomycetes</taxon>
        <taxon>Pleosporomycetidae</taxon>
        <taxon>Pleosporales</taxon>
        <taxon>Massarineae</taxon>
        <taxon>Didymosphaeriaceae</taxon>
        <taxon>Karstenula</taxon>
    </lineage>
</organism>
<sequence>MFSSISSFVKELLPQIPEAPSVTVTAARIPADGTPPHLVRLSTRSAGDDATDSFLFRIPDTRKYWITEEGSQFRDIHRLELQELQTFLQPYRLLPLFHPWAGIHLRQRGHMSTQRILLHERHASCAGVYYLFWSFAMDDLPRNKHVPRWIRESGDMSHSWYGDVFIAKIAPHEYERGGWAAYEDVPPAFLEILAKSPSYGEEYCSSCKRGSLPIE</sequence>
<dbReference type="EMBL" id="MU001493">
    <property type="protein sequence ID" value="KAF2450535.1"/>
    <property type="molecule type" value="Genomic_DNA"/>
</dbReference>